<sequence length="129" mass="14620">MVLLAYTAKKTVIKIKSACCNTGICVFTIFQCSFLPNQNLYNYCGFLSNAAEIPACVYMYSLFLHGCGTIYPFLIYGPCLFLPLFSYILLIFIVVTVYNLVLEPFNLKDKRVALNESKQQICKVRANDN</sequence>
<feature type="transmembrane region" description="Helical" evidence="1">
    <location>
        <begin position="80"/>
        <end position="101"/>
    </location>
</feature>
<dbReference type="Proteomes" id="UP000238479">
    <property type="component" value="Chromosome 3"/>
</dbReference>
<keyword evidence="1" id="KW-0812">Transmembrane</keyword>
<keyword evidence="1" id="KW-0472">Membrane</keyword>
<proteinExistence type="predicted"/>
<evidence type="ECO:0000313" key="2">
    <source>
        <dbReference type="EMBL" id="PRQ41513.1"/>
    </source>
</evidence>
<evidence type="ECO:0000313" key="3">
    <source>
        <dbReference type="Proteomes" id="UP000238479"/>
    </source>
</evidence>
<gene>
    <name evidence="2" type="ORF">RchiOBHm_Chr3g0447671</name>
</gene>
<name>A0A2P6R507_ROSCH</name>
<dbReference type="Gramene" id="PRQ41513">
    <property type="protein sequence ID" value="PRQ41513"/>
    <property type="gene ID" value="RchiOBHm_Chr3g0447671"/>
</dbReference>
<comment type="caution">
    <text evidence="2">The sequence shown here is derived from an EMBL/GenBank/DDBJ whole genome shotgun (WGS) entry which is preliminary data.</text>
</comment>
<dbReference type="AlphaFoldDB" id="A0A2P6R507"/>
<organism evidence="2 3">
    <name type="scientific">Rosa chinensis</name>
    <name type="common">China rose</name>
    <dbReference type="NCBI Taxonomy" id="74649"/>
    <lineage>
        <taxon>Eukaryota</taxon>
        <taxon>Viridiplantae</taxon>
        <taxon>Streptophyta</taxon>
        <taxon>Embryophyta</taxon>
        <taxon>Tracheophyta</taxon>
        <taxon>Spermatophyta</taxon>
        <taxon>Magnoliopsida</taxon>
        <taxon>eudicotyledons</taxon>
        <taxon>Gunneridae</taxon>
        <taxon>Pentapetalae</taxon>
        <taxon>rosids</taxon>
        <taxon>fabids</taxon>
        <taxon>Rosales</taxon>
        <taxon>Rosaceae</taxon>
        <taxon>Rosoideae</taxon>
        <taxon>Rosoideae incertae sedis</taxon>
        <taxon>Rosa</taxon>
    </lineage>
</organism>
<keyword evidence="3" id="KW-1185">Reference proteome</keyword>
<keyword evidence="1" id="KW-1133">Transmembrane helix</keyword>
<feature type="transmembrane region" description="Helical" evidence="1">
    <location>
        <begin position="55"/>
        <end position="74"/>
    </location>
</feature>
<protein>
    <submittedName>
        <fullName evidence="2">Uncharacterized protein</fullName>
    </submittedName>
</protein>
<evidence type="ECO:0000256" key="1">
    <source>
        <dbReference type="SAM" id="Phobius"/>
    </source>
</evidence>
<dbReference type="EMBL" id="PDCK01000041">
    <property type="protein sequence ID" value="PRQ41513.1"/>
    <property type="molecule type" value="Genomic_DNA"/>
</dbReference>
<accession>A0A2P6R507</accession>
<reference evidence="2 3" key="1">
    <citation type="journal article" date="2018" name="Nat. Genet.">
        <title>The Rosa genome provides new insights in the design of modern roses.</title>
        <authorList>
            <person name="Bendahmane M."/>
        </authorList>
    </citation>
    <scope>NUCLEOTIDE SEQUENCE [LARGE SCALE GENOMIC DNA]</scope>
    <source>
        <strain evidence="3">cv. Old Blush</strain>
    </source>
</reference>